<dbReference type="Gene3D" id="3.40.50.10610">
    <property type="entry name" value="ABC-type transport auxiliary lipoprotein component"/>
    <property type="match status" value="1"/>
</dbReference>
<proteinExistence type="predicted"/>
<dbReference type="OrthoDB" id="9845094at2"/>
<dbReference type="AlphaFoldDB" id="B0VHY8"/>
<keyword evidence="3" id="KW-1185">Reference proteome</keyword>
<dbReference type="STRING" id="459349.CLOAM1096"/>
<evidence type="ECO:0000259" key="1">
    <source>
        <dbReference type="Pfam" id="PF03886"/>
    </source>
</evidence>
<dbReference type="InterPro" id="IPR005586">
    <property type="entry name" value="ABC_trans_aux"/>
</dbReference>
<reference evidence="2 3" key="1">
    <citation type="journal article" date="2008" name="J. Bacteriol.">
        <title>'Candidatus Cloacamonas acidaminovorans': genome sequence reconstruction provides a first glimpse of a new bacterial division.</title>
        <authorList>
            <person name="Pelletier E."/>
            <person name="Kreimeyer A."/>
            <person name="Bocs S."/>
            <person name="Rouy Z."/>
            <person name="Gyapay G."/>
            <person name="Chouari R."/>
            <person name="Riviere D."/>
            <person name="Ganesan A."/>
            <person name="Daegelen P."/>
            <person name="Sghir A."/>
            <person name="Cohen G.N."/>
            <person name="Medigue C."/>
            <person name="Weissenbach J."/>
            <person name="Le Paslier D."/>
        </authorList>
    </citation>
    <scope>NUCLEOTIDE SEQUENCE [LARGE SCALE GENOMIC DNA]</scope>
    <source>
        <strain evidence="3">Evry</strain>
    </source>
</reference>
<dbReference type="EMBL" id="CU466930">
    <property type="protein sequence ID" value="CAO80959.1"/>
    <property type="molecule type" value="Genomic_DNA"/>
</dbReference>
<evidence type="ECO:0000313" key="2">
    <source>
        <dbReference type="EMBL" id="CAO80959.1"/>
    </source>
</evidence>
<sequence>MLKRKCLYIFSGFLAILLLLTGCLQKVERTPVNYYVLEYQPGTEKPELRRTTNTGKNLEVLDTVLNRTYDRSQIVVKENFYNVKFLQTDVWATRLRDAIPNLIVQRLKAYNIFGTVSRGEQLEKNPHYFLETKVYNIEKIAGTEPRAYLNMEFVLRDSTSERIVFSHKGERTMELIDPSMIYLVQAFNEMIMEETDLFAAKCNLYFSGLPVESKSLAASTSPIARYVYEEMIARETDFDFGELMVITKTQTEEQIRYTIEELDSLNTVISTDELIMGVPALLTPGNYRVIIGEMGDLIIPVKILPRQRTVVKPNWGELKIVVMDESKARVRMGYDLWKKNTDGEGYKIYSGGMFSMGEDEVGAVDKLWILPPGSYLVKLGGGSWSDLRDFATVTLAEGEKKTLTMIVDPAAEGNVLIGAGVFADEDIGLGSKRIHRGAIHGNISLTSNNNVDKHKPTTSASLSGQFDNSIDTHELLKPFQFTTRSIYDIGLNLTSNQDLVFSPDDYSLKSVLLFYPLEERKFLKNFAFYGRMNLNTHIFEENTFFSENKNIMLQNSAGDTISLLLNQSELKTKIAFYPLRLKEGIGLTYQINFSPNARTSLRVGYGWAQDYNKNSYVFDKTVTSSLDGVNYEFERYKEEPNSSSKGIESTVILSALNLLKFVSINSTLDVLFRMGEPDHSYSLENENRINFRLFRNISLDVKFNISYDEAKKPWTVYDYTTFLRLSLFY</sequence>
<accession>B0VHY8</accession>
<gene>
    <name evidence="2" type="ordered locus">CLOAM1096</name>
</gene>
<dbReference type="HOGENOM" id="CLU_379796_0_0_0"/>
<dbReference type="eggNOG" id="COG3218">
    <property type="taxonomic scope" value="Bacteria"/>
</dbReference>
<dbReference type="Proteomes" id="UP000002019">
    <property type="component" value="Chromosome"/>
</dbReference>
<dbReference type="PROSITE" id="PS51257">
    <property type="entry name" value="PROKAR_LIPOPROTEIN"/>
    <property type="match status" value="1"/>
</dbReference>
<dbReference type="RefSeq" id="WP_015424817.1">
    <property type="nucleotide sequence ID" value="NC_020449.1"/>
</dbReference>
<name>B0VHY8_CLOAI</name>
<dbReference type="Pfam" id="PF03886">
    <property type="entry name" value="ABC_trans_aux"/>
    <property type="match status" value="1"/>
</dbReference>
<protein>
    <recommendedName>
        <fullName evidence="1">ABC-type transport auxiliary lipoprotein component domain-containing protein</fullName>
    </recommendedName>
</protein>
<evidence type="ECO:0000313" key="3">
    <source>
        <dbReference type="Proteomes" id="UP000002019"/>
    </source>
</evidence>
<dbReference type="KEGG" id="caci:CLOAM1096"/>
<feature type="domain" description="ABC-type transport auxiliary lipoprotein component" evidence="1">
    <location>
        <begin position="50"/>
        <end position="192"/>
    </location>
</feature>
<dbReference type="SUPFAM" id="SSF159594">
    <property type="entry name" value="XCC0632-like"/>
    <property type="match status" value="1"/>
</dbReference>
<organism evidence="2 3">
    <name type="scientific">Cloacimonas acidaminovorans (strain Evry)</name>
    <dbReference type="NCBI Taxonomy" id="459349"/>
    <lineage>
        <taxon>Bacteria</taxon>
        <taxon>Pseudomonadati</taxon>
        <taxon>Candidatus Cloacimonadota</taxon>
        <taxon>Candidatus Cloacimonadia</taxon>
        <taxon>Candidatus Cloacimonadales</taxon>
        <taxon>Candidatus Cloacimonadaceae</taxon>
        <taxon>Candidatus Cloacimonas</taxon>
    </lineage>
</organism>